<dbReference type="SUPFAM" id="SSF57889">
    <property type="entry name" value="Cysteine-rich domain"/>
    <property type="match status" value="2"/>
</dbReference>
<keyword evidence="1" id="KW-0677">Repeat</keyword>
<dbReference type="PANTHER" id="PTHR32410">
    <property type="entry name" value="CYSTEINE/HISTIDINE-RICH C1 DOMAIN FAMILY PROTEIN"/>
    <property type="match status" value="1"/>
</dbReference>
<dbReference type="InterPro" id="IPR053192">
    <property type="entry name" value="Vacuole_Formation_Reg"/>
</dbReference>
<feature type="domain" description="DC1" evidence="2">
    <location>
        <begin position="53"/>
        <end position="110"/>
    </location>
</feature>
<feature type="domain" description="DC1" evidence="2">
    <location>
        <begin position="119"/>
        <end position="166"/>
    </location>
</feature>
<dbReference type="PANTHER" id="PTHR32410:SF216">
    <property type="entry name" value="PHORBOL-ESTER_DAG-TYPE DOMAIN-CONTAINING PROTEIN"/>
    <property type="match status" value="1"/>
</dbReference>
<dbReference type="InterPro" id="IPR046349">
    <property type="entry name" value="C1-like_sf"/>
</dbReference>
<dbReference type="Pfam" id="PF03107">
    <property type="entry name" value="C1_2"/>
    <property type="match status" value="3"/>
</dbReference>
<protein>
    <recommendedName>
        <fullName evidence="2">DC1 domain-containing protein</fullName>
    </recommendedName>
</protein>
<keyword evidence="4" id="KW-1185">Reference proteome</keyword>
<evidence type="ECO:0000313" key="3">
    <source>
        <dbReference type="EMBL" id="KAK2976229.1"/>
    </source>
</evidence>
<reference evidence="3" key="1">
    <citation type="submission" date="2022-12" db="EMBL/GenBank/DDBJ databases">
        <title>Draft genome assemblies for two species of Escallonia (Escalloniales).</title>
        <authorList>
            <person name="Chanderbali A."/>
            <person name="Dervinis C."/>
            <person name="Anghel I."/>
            <person name="Soltis D."/>
            <person name="Soltis P."/>
            <person name="Zapata F."/>
        </authorList>
    </citation>
    <scope>NUCLEOTIDE SEQUENCE</scope>
    <source>
        <strain evidence="3">UCBG92.1500</strain>
        <tissue evidence="3">Leaf</tissue>
    </source>
</reference>
<feature type="domain" description="DC1" evidence="2">
    <location>
        <begin position="231"/>
        <end position="282"/>
    </location>
</feature>
<evidence type="ECO:0000313" key="4">
    <source>
        <dbReference type="Proteomes" id="UP001187471"/>
    </source>
</evidence>
<dbReference type="EMBL" id="JAVXUO010002100">
    <property type="protein sequence ID" value="KAK2976229.1"/>
    <property type="molecule type" value="Genomic_DNA"/>
</dbReference>
<accession>A0AA88U9E3</accession>
<evidence type="ECO:0000259" key="2">
    <source>
        <dbReference type="Pfam" id="PF03107"/>
    </source>
</evidence>
<name>A0AA88U9E3_9ASTE</name>
<evidence type="ECO:0000256" key="1">
    <source>
        <dbReference type="ARBA" id="ARBA00022737"/>
    </source>
</evidence>
<sequence length="342" mass="39962">MLFCVHAWTVIEDHDSDRLYLPPDDIKSINATELLLRRLGLGENERATKPNHFSHDHPLILFDVQPEESESCPGENFKNDDILCEACVKPIFSPFYKCSQCDFILHKCCAELPTELQHPFHPQHPLILLPKYPECWGLFRCQGCRLYCNGFAYGCVECNFYLDVNCGSLPSTIKHEAHRDHLLHMKASQSPGECAACFYEFNSKDFIFGCDTCDFKLHALCSLFPRALRHRYDEHPLILTYSPVEDREADEYYCEICEEEMNPREWFYHCVGCDQSMHPRCALDDKYPNVKFRGILNVDSHRHPLSLARFVIRFEDVRPGFCLVVPIVMEKSMYSWYFYSRI</sequence>
<dbReference type="Proteomes" id="UP001187471">
    <property type="component" value="Unassembled WGS sequence"/>
</dbReference>
<gene>
    <name evidence="3" type="ORF">RJ640_001955</name>
</gene>
<comment type="caution">
    <text evidence="3">The sequence shown here is derived from an EMBL/GenBank/DDBJ whole genome shotgun (WGS) entry which is preliminary data.</text>
</comment>
<organism evidence="3 4">
    <name type="scientific">Escallonia rubra</name>
    <dbReference type="NCBI Taxonomy" id="112253"/>
    <lineage>
        <taxon>Eukaryota</taxon>
        <taxon>Viridiplantae</taxon>
        <taxon>Streptophyta</taxon>
        <taxon>Embryophyta</taxon>
        <taxon>Tracheophyta</taxon>
        <taxon>Spermatophyta</taxon>
        <taxon>Magnoliopsida</taxon>
        <taxon>eudicotyledons</taxon>
        <taxon>Gunneridae</taxon>
        <taxon>Pentapetalae</taxon>
        <taxon>asterids</taxon>
        <taxon>campanulids</taxon>
        <taxon>Escalloniales</taxon>
        <taxon>Escalloniaceae</taxon>
        <taxon>Escallonia</taxon>
    </lineage>
</organism>
<dbReference type="InterPro" id="IPR004146">
    <property type="entry name" value="DC1"/>
</dbReference>
<dbReference type="AlphaFoldDB" id="A0AA88U9E3"/>
<proteinExistence type="predicted"/>